<reference evidence="6" key="1">
    <citation type="submission" date="2022-01" db="EMBL/GenBank/DDBJ databases">
        <authorList>
            <person name="Jo J.-H."/>
            <person name="Im W.-T."/>
        </authorList>
    </citation>
    <scope>NUCLEOTIDE SEQUENCE</scope>
    <source>
        <strain evidence="6">NA20</strain>
    </source>
</reference>
<keyword evidence="5" id="KW-1003">Cell membrane</keyword>
<feature type="transmembrane region" description="Helical" evidence="5">
    <location>
        <begin position="7"/>
        <end position="35"/>
    </location>
</feature>
<keyword evidence="7" id="KW-1185">Reference proteome</keyword>
<evidence type="ECO:0000313" key="7">
    <source>
        <dbReference type="Proteomes" id="UP001165367"/>
    </source>
</evidence>
<comment type="subcellular location">
    <subcellularLocation>
        <location evidence="5">Cell membrane</location>
        <topology evidence="5">Multi-pass membrane protein</topology>
    </subcellularLocation>
    <subcellularLocation>
        <location evidence="1">Membrane</location>
        <topology evidence="1">Multi-pass membrane protein</topology>
    </subcellularLocation>
</comment>
<feature type="transmembrane region" description="Helical" evidence="5">
    <location>
        <begin position="41"/>
        <end position="60"/>
    </location>
</feature>
<feature type="transmembrane region" description="Helical" evidence="5">
    <location>
        <begin position="106"/>
        <end position="129"/>
    </location>
</feature>
<name>A0ABS9KVI4_9BACT</name>
<accession>A0ABS9KVI4</accession>
<proteinExistence type="inferred from homology"/>
<dbReference type="EMBL" id="JAKLTR010000012">
    <property type="protein sequence ID" value="MCG2616300.1"/>
    <property type="molecule type" value="Genomic_DNA"/>
</dbReference>
<feature type="transmembrane region" description="Helical" evidence="5">
    <location>
        <begin position="214"/>
        <end position="237"/>
    </location>
</feature>
<keyword evidence="4 5" id="KW-0472">Membrane</keyword>
<organism evidence="6 7">
    <name type="scientific">Terrimonas ginsenosidimutans</name>
    <dbReference type="NCBI Taxonomy" id="2908004"/>
    <lineage>
        <taxon>Bacteria</taxon>
        <taxon>Pseudomonadati</taxon>
        <taxon>Bacteroidota</taxon>
        <taxon>Chitinophagia</taxon>
        <taxon>Chitinophagales</taxon>
        <taxon>Chitinophagaceae</taxon>
        <taxon>Terrimonas</taxon>
    </lineage>
</organism>
<dbReference type="Pfam" id="PF01925">
    <property type="entry name" value="TauE"/>
    <property type="match status" value="1"/>
</dbReference>
<evidence type="ECO:0000256" key="5">
    <source>
        <dbReference type="RuleBase" id="RU363041"/>
    </source>
</evidence>
<dbReference type="InterPro" id="IPR002781">
    <property type="entry name" value="TM_pro_TauE-like"/>
</dbReference>
<protein>
    <recommendedName>
        <fullName evidence="5">Probable membrane transporter protein</fullName>
    </recommendedName>
</protein>
<evidence type="ECO:0000256" key="2">
    <source>
        <dbReference type="ARBA" id="ARBA00022692"/>
    </source>
</evidence>
<evidence type="ECO:0000256" key="1">
    <source>
        <dbReference type="ARBA" id="ARBA00004141"/>
    </source>
</evidence>
<feature type="transmembrane region" description="Helical" evidence="5">
    <location>
        <begin position="185"/>
        <end position="202"/>
    </location>
</feature>
<keyword evidence="2 5" id="KW-0812">Transmembrane</keyword>
<evidence type="ECO:0000313" key="6">
    <source>
        <dbReference type="EMBL" id="MCG2616300.1"/>
    </source>
</evidence>
<dbReference type="RefSeq" id="WP_237874835.1">
    <property type="nucleotide sequence ID" value="NZ_JAKLTR010000012.1"/>
</dbReference>
<dbReference type="Proteomes" id="UP001165367">
    <property type="component" value="Unassembled WGS sequence"/>
</dbReference>
<dbReference type="PANTHER" id="PTHR43701">
    <property type="entry name" value="MEMBRANE TRANSPORTER PROTEIN MJ0441-RELATED"/>
    <property type="match status" value="1"/>
</dbReference>
<comment type="caution">
    <text evidence="6">The sequence shown here is derived from an EMBL/GenBank/DDBJ whole genome shotgun (WGS) entry which is preliminary data.</text>
</comment>
<comment type="similarity">
    <text evidence="5">Belongs to the 4-toluene sulfonate uptake permease (TSUP) (TC 2.A.102) family.</text>
</comment>
<feature type="transmembrane region" description="Helical" evidence="5">
    <location>
        <begin position="72"/>
        <end position="94"/>
    </location>
</feature>
<feature type="transmembrane region" description="Helical" evidence="5">
    <location>
        <begin position="149"/>
        <end position="179"/>
    </location>
</feature>
<evidence type="ECO:0000256" key="4">
    <source>
        <dbReference type="ARBA" id="ARBA00023136"/>
    </source>
</evidence>
<sequence>MEIIGYVAAVLIGLSLGLIGGGGSIMTMPVLVYLFRVPPMLATSYSLIVVGIISLFGFAGHLKRKTVSVQTGLLFGTASVISIFLTRHFLLPAIPSVILRTGNTIIHFSTLTMILFALLMIAAAIAMIFQRARPDEKEHSTKKRPVLLLVYGGLIGLTTGLLGAGGGFLLIPALVLFARLPMKEAIGTSLMIITLNSFFGMLADLGHVHLDMALLLRITLVATGGLAAGMYLGRFIQSSRLKLGFAVFVLLMGAYMLITELIK</sequence>
<feature type="transmembrane region" description="Helical" evidence="5">
    <location>
        <begin position="243"/>
        <end position="262"/>
    </location>
</feature>
<evidence type="ECO:0000256" key="3">
    <source>
        <dbReference type="ARBA" id="ARBA00022989"/>
    </source>
</evidence>
<keyword evidence="3 5" id="KW-1133">Transmembrane helix</keyword>
<gene>
    <name evidence="6" type="ORF">LZZ85_18520</name>
</gene>
<dbReference type="InterPro" id="IPR051598">
    <property type="entry name" value="TSUP/Inactive_protease-like"/>
</dbReference>
<dbReference type="PANTHER" id="PTHR43701:SF2">
    <property type="entry name" value="MEMBRANE TRANSPORTER PROTEIN YJNA-RELATED"/>
    <property type="match status" value="1"/>
</dbReference>